<dbReference type="PANTHER" id="PTHR43081">
    <property type="entry name" value="ADENYLATE CYCLASE, TERMINAL-DIFFERENTIATION SPECIFIC-RELATED"/>
    <property type="match status" value="1"/>
</dbReference>
<sequence length="284" mass="30136">MLAVLCVVLTALVIALATALSRVRAELAASRALVARLEADLDVALRPPPPATAAERAVRAVVGTAALVRRHGVTGLLAMSLDDLTAWALEKRPDILEVAAPDGTVTLFFSDIEDSTALNHRLGDRAWVKVLEAHDAVVRSAVEKRHGQVVKTAGDSFMVAFRDPVSAVRAARSIQRTLARTLDPRLRLTPVRVRIGIHTGRVISRDGDYFGTNVALAARVAALADGGEVLISDAVAQAVIGRPKVMLEAVGAVPLKGLAGEHLVWRLLWDARSGRPAEPPGLVS</sequence>
<protein>
    <recommendedName>
        <fullName evidence="2">Guanylate cyclase domain-containing protein</fullName>
    </recommendedName>
</protein>
<dbReference type="InterPro" id="IPR001054">
    <property type="entry name" value="A/G_cyclase"/>
</dbReference>
<dbReference type="SMART" id="SM00044">
    <property type="entry name" value="CYCc"/>
    <property type="match status" value="1"/>
</dbReference>
<dbReference type="PANTHER" id="PTHR43081:SF1">
    <property type="entry name" value="ADENYLATE CYCLASE, TERMINAL-DIFFERENTIATION SPECIFIC"/>
    <property type="match status" value="1"/>
</dbReference>
<evidence type="ECO:0000313" key="4">
    <source>
        <dbReference type="Proteomes" id="UP001501495"/>
    </source>
</evidence>
<reference evidence="4" key="1">
    <citation type="journal article" date="2019" name="Int. J. Syst. Evol. Microbiol.">
        <title>The Global Catalogue of Microorganisms (GCM) 10K type strain sequencing project: providing services to taxonomists for standard genome sequencing and annotation.</title>
        <authorList>
            <consortium name="The Broad Institute Genomics Platform"/>
            <consortium name="The Broad Institute Genome Sequencing Center for Infectious Disease"/>
            <person name="Wu L."/>
            <person name="Ma J."/>
        </authorList>
    </citation>
    <scope>NUCLEOTIDE SEQUENCE [LARGE SCALE GENOMIC DNA]</scope>
    <source>
        <strain evidence="4">JCM 16703</strain>
    </source>
</reference>
<dbReference type="Pfam" id="PF00211">
    <property type="entry name" value="Guanylate_cyc"/>
    <property type="match status" value="1"/>
</dbReference>
<feature type="domain" description="Guanylate cyclase" evidence="2">
    <location>
        <begin position="106"/>
        <end position="221"/>
    </location>
</feature>
<accession>A0ABP7XBD8</accession>
<evidence type="ECO:0000259" key="2">
    <source>
        <dbReference type="PROSITE" id="PS50125"/>
    </source>
</evidence>
<comment type="caution">
    <text evidence="3">The sequence shown here is derived from an EMBL/GenBank/DDBJ whole genome shotgun (WGS) entry which is preliminary data.</text>
</comment>
<evidence type="ECO:0000313" key="3">
    <source>
        <dbReference type="EMBL" id="GAA4110275.1"/>
    </source>
</evidence>
<comment type="similarity">
    <text evidence="1">Belongs to the adenylyl cyclase class-3 family.</text>
</comment>
<organism evidence="3 4">
    <name type="scientific">Nocardioides fonticola</name>
    <dbReference type="NCBI Taxonomy" id="450363"/>
    <lineage>
        <taxon>Bacteria</taxon>
        <taxon>Bacillati</taxon>
        <taxon>Actinomycetota</taxon>
        <taxon>Actinomycetes</taxon>
        <taxon>Propionibacteriales</taxon>
        <taxon>Nocardioidaceae</taxon>
        <taxon>Nocardioides</taxon>
    </lineage>
</organism>
<dbReference type="EMBL" id="BAAAZH010000003">
    <property type="protein sequence ID" value="GAA4110275.1"/>
    <property type="molecule type" value="Genomic_DNA"/>
</dbReference>
<dbReference type="InterPro" id="IPR029787">
    <property type="entry name" value="Nucleotide_cyclase"/>
</dbReference>
<name>A0ABP7XBD8_9ACTN</name>
<dbReference type="PROSITE" id="PS50125">
    <property type="entry name" value="GUANYLATE_CYCLASE_2"/>
    <property type="match status" value="1"/>
</dbReference>
<dbReference type="Gene3D" id="3.30.70.1230">
    <property type="entry name" value="Nucleotide cyclase"/>
    <property type="match status" value="1"/>
</dbReference>
<proteinExistence type="inferred from homology"/>
<gene>
    <name evidence="3" type="ORF">GCM10022215_05310</name>
</gene>
<dbReference type="SUPFAM" id="SSF55073">
    <property type="entry name" value="Nucleotide cyclase"/>
    <property type="match status" value="1"/>
</dbReference>
<dbReference type="CDD" id="cd07302">
    <property type="entry name" value="CHD"/>
    <property type="match status" value="1"/>
</dbReference>
<keyword evidence="4" id="KW-1185">Reference proteome</keyword>
<dbReference type="Proteomes" id="UP001501495">
    <property type="component" value="Unassembled WGS sequence"/>
</dbReference>
<dbReference type="InterPro" id="IPR050697">
    <property type="entry name" value="Adenylyl/Guanylyl_Cyclase_3/4"/>
</dbReference>
<evidence type="ECO:0000256" key="1">
    <source>
        <dbReference type="ARBA" id="ARBA00005381"/>
    </source>
</evidence>